<comment type="function">
    <text evidence="9">May play the central regulatory role in sporulation. It may be an element of the effector pathway responsible for the activation of sporulation genes in response to nutritional stress. Spo0A may act in concert with spo0H (a sigma factor) to control the expression of some genes that are critical to the sporulation process.</text>
</comment>
<dbReference type="Gene3D" id="3.40.50.2300">
    <property type="match status" value="1"/>
</dbReference>
<dbReference type="InterPro" id="IPR011006">
    <property type="entry name" value="CheY-like_superfamily"/>
</dbReference>
<evidence type="ECO:0000259" key="11">
    <source>
        <dbReference type="PROSITE" id="PS01124"/>
    </source>
</evidence>
<dbReference type="GO" id="GO:0003700">
    <property type="term" value="F:DNA-binding transcription factor activity"/>
    <property type="evidence" value="ECO:0007669"/>
    <property type="project" value="InterPro"/>
</dbReference>
<dbReference type="SMART" id="SM00342">
    <property type="entry name" value="HTH_ARAC"/>
    <property type="match status" value="1"/>
</dbReference>
<keyword evidence="5" id="KW-0902">Two-component regulatory system</keyword>
<evidence type="ECO:0000256" key="1">
    <source>
        <dbReference type="ARBA" id="ARBA00004496"/>
    </source>
</evidence>
<evidence type="ECO:0000256" key="8">
    <source>
        <dbReference type="ARBA" id="ARBA00023163"/>
    </source>
</evidence>
<dbReference type="Gene3D" id="1.10.10.60">
    <property type="entry name" value="Homeodomain-like"/>
    <property type="match status" value="2"/>
</dbReference>
<keyword evidence="6" id="KW-0805">Transcription regulation</keyword>
<dbReference type="InterPro" id="IPR001789">
    <property type="entry name" value="Sig_transdc_resp-reg_receiver"/>
</dbReference>
<evidence type="ECO:0000256" key="5">
    <source>
        <dbReference type="ARBA" id="ARBA00023012"/>
    </source>
</evidence>
<gene>
    <name evidence="13" type="ORF">SAMN04488695_10596</name>
</gene>
<dbReference type="PROSITE" id="PS50110">
    <property type="entry name" value="RESPONSE_REGULATORY"/>
    <property type="match status" value="1"/>
</dbReference>
<dbReference type="GO" id="GO:0000160">
    <property type="term" value="P:phosphorelay signal transduction system"/>
    <property type="evidence" value="ECO:0007669"/>
    <property type="project" value="UniProtKB-KW"/>
</dbReference>
<dbReference type="SUPFAM" id="SSF46689">
    <property type="entry name" value="Homeodomain-like"/>
    <property type="match status" value="2"/>
</dbReference>
<feature type="domain" description="HTH araC/xylS-type" evidence="11">
    <location>
        <begin position="432"/>
        <end position="530"/>
    </location>
</feature>
<evidence type="ECO:0000256" key="3">
    <source>
        <dbReference type="ARBA" id="ARBA00022490"/>
    </source>
</evidence>
<dbReference type="SMART" id="SM00448">
    <property type="entry name" value="REC"/>
    <property type="match status" value="1"/>
</dbReference>
<dbReference type="AlphaFoldDB" id="A0A1I5BXH1"/>
<dbReference type="InterPro" id="IPR018062">
    <property type="entry name" value="HTH_AraC-typ_CS"/>
</dbReference>
<dbReference type="SUPFAM" id="SSF52172">
    <property type="entry name" value="CheY-like"/>
    <property type="match status" value="1"/>
</dbReference>
<dbReference type="InterPro" id="IPR018060">
    <property type="entry name" value="HTH_AraC"/>
</dbReference>
<evidence type="ECO:0000313" key="14">
    <source>
        <dbReference type="Proteomes" id="UP000181899"/>
    </source>
</evidence>
<dbReference type="PROSITE" id="PS01124">
    <property type="entry name" value="HTH_ARAC_FAMILY_2"/>
    <property type="match status" value="1"/>
</dbReference>
<dbReference type="PROSITE" id="PS00041">
    <property type="entry name" value="HTH_ARAC_FAMILY_1"/>
    <property type="match status" value="1"/>
</dbReference>
<feature type="modified residue" description="4-aspartylphosphate" evidence="10">
    <location>
        <position position="55"/>
    </location>
</feature>
<evidence type="ECO:0000256" key="6">
    <source>
        <dbReference type="ARBA" id="ARBA00023015"/>
    </source>
</evidence>
<accession>A0A1I5BXH1</accession>
<evidence type="ECO:0000313" key="13">
    <source>
        <dbReference type="EMBL" id="SFN79051.1"/>
    </source>
</evidence>
<dbReference type="EMBL" id="FOVK01000005">
    <property type="protein sequence ID" value="SFN79051.1"/>
    <property type="molecule type" value="Genomic_DNA"/>
</dbReference>
<feature type="domain" description="Response regulatory" evidence="12">
    <location>
        <begin position="3"/>
        <end position="120"/>
    </location>
</feature>
<organism evidence="13 14">
    <name type="scientific">Proteiniclasticum ruminis</name>
    <dbReference type="NCBI Taxonomy" id="398199"/>
    <lineage>
        <taxon>Bacteria</taxon>
        <taxon>Bacillati</taxon>
        <taxon>Bacillota</taxon>
        <taxon>Clostridia</taxon>
        <taxon>Eubacteriales</taxon>
        <taxon>Clostridiaceae</taxon>
        <taxon>Proteiniclasticum</taxon>
    </lineage>
</organism>
<dbReference type="Proteomes" id="UP000181899">
    <property type="component" value="Unassembled WGS sequence"/>
</dbReference>
<dbReference type="InterPro" id="IPR009057">
    <property type="entry name" value="Homeodomain-like_sf"/>
</dbReference>
<comment type="subcellular location">
    <subcellularLocation>
        <location evidence="1">Cytoplasm</location>
    </subcellularLocation>
</comment>
<dbReference type="Pfam" id="PF12833">
    <property type="entry name" value="HTH_18"/>
    <property type="match status" value="1"/>
</dbReference>
<keyword evidence="7" id="KW-0238">DNA-binding</keyword>
<evidence type="ECO:0000256" key="9">
    <source>
        <dbReference type="ARBA" id="ARBA00024867"/>
    </source>
</evidence>
<dbReference type="InterPro" id="IPR051552">
    <property type="entry name" value="HptR"/>
</dbReference>
<dbReference type="GO" id="GO:0043565">
    <property type="term" value="F:sequence-specific DNA binding"/>
    <property type="evidence" value="ECO:0007669"/>
    <property type="project" value="InterPro"/>
</dbReference>
<dbReference type="PANTHER" id="PTHR42713:SF3">
    <property type="entry name" value="TRANSCRIPTIONAL REGULATORY PROTEIN HPTR"/>
    <property type="match status" value="1"/>
</dbReference>
<keyword evidence="14" id="KW-1185">Reference proteome</keyword>
<sequence length="532" mass="61871">MLKVIIADDEERVCRLIQKLVDWDALDMEIAATASNGIEALDVIERYKPDLVITDIRMPGYDGLDMIEKAKELKEDLEFIIISGYGQFEYAQRAIRYGVGEYLLKPIQKKELTETLEKVRDHILTKKGLVSREEAEEMKSLTLLEKKKKDLLSQLISEREVLDEEGYRHAFRFHGETLQIYLLQLDTEDKLTIDIRERLEEKVSLHLAEVMGEDTLTVKEVHLEHKLMLILLEYPAPEKEMVRKGMRELFHSLRGILPLNGVEVTLGEGVSVSDIKDLYKSYETALLAVEERLVKGTGRIFLGEDKPEEHQLLRSDAVFQFFKNMEKSLSALDYEAIQDHLKNLKETIILKDHLTGHELIHLIKEISSHFTVMMRKNRFLMPEESEVKVEHLQRIESAHSLEELFSLVEEWIVSSVKVLLQHRSESFSGPIREVQAYLEDNYMRSVTLDEISNLTGFSPTYFSTMIKKETGKSFLEHLTEIRINKAKELLKEKDLRIMDICEMVGYSDVKHFTKSFIRYTGLKPNEYRKIYA</sequence>
<evidence type="ECO:0000259" key="12">
    <source>
        <dbReference type="PROSITE" id="PS50110"/>
    </source>
</evidence>
<keyword evidence="3" id="KW-0963">Cytoplasm</keyword>
<keyword evidence="8" id="KW-0804">Transcription</keyword>
<evidence type="ECO:0000256" key="7">
    <source>
        <dbReference type="ARBA" id="ARBA00023125"/>
    </source>
</evidence>
<dbReference type="Pfam" id="PF00072">
    <property type="entry name" value="Response_reg"/>
    <property type="match status" value="1"/>
</dbReference>
<name>A0A1I5BXH1_9CLOT</name>
<protein>
    <recommendedName>
        <fullName evidence="2">Stage 0 sporulation protein A homolog</fullName>
    </recommendedName>
</protein>
<reference evidence="13 14" key="1">
    <citation type="submission" date="2016-10" db="EMBL/GenBank/DDBJ databases">
        <authorList>
            <person name="de Groot N.N."/>
        </authorList>
    </citation>
    <scope>NUCLEOTIDE SEQUENCE [LARGE SCALE GENOMIC DNA]</scope>
    <source>
        <strain evidence="13 14">ML2</strain>
    </source>
</reference>
<dbReference type="CDD" id="cd17536">
    <property type="entry name" value="REC_YesN-like"/>
    <property type="match status" value="1"/>
</dbReference>
<dbReference type="GO" id="GO:0005737">
    <property type="term" value="C:cytoplasm"/>
    <property type="evidence" value="ECO:0007669"/>
    <property type="project" value="UniProtKB-SubCell"/>
</dbReference>
<dbReference type="RefSeq" id="WP_074912053.1">
    <property type="nucleotide sequence ID" value="NZ_FOVK01000005.1"/>
</dbReference>
<proteinExistence type="predicted"/>
<keyword evidence="4 10" id="KW-0597">Phosphoprotein</keyword>
<evidence type="ECO:0000256" key="10">
    <source>
        <dbReference type="PROSITE-ProRule" id="PRU00169"/>
    </source>
</evidence>
<evidence type="ECO:0000256" key="2">
    <source>
        <dbReference type="ARBA" id="ARBA00018672"/>
    </source>
</evidence>
<evidence type="ECO:0000256" key="4">
    <source>
        <dbReference type="ARBA" id="ARBA00022553"/>
    </source>
</evidence>
<dbReference type="OrthoDB" id="384217at2"/>
<dbReference type="PANTHER" id="PTHR42713">
    <property type="entry name" value="HISTIDINE KINASE-RELATED"/>
    <property type="match status" value="1"/>
</dbReference>